<gene>
    <name evidence="2" type="ORF">BIW11_13974</name>
</gene>
<dbReference type="AlphaFoldDB" id="A0A1V9WZV4"/>
<accession>A0A1V9WZV4</accession>
<dbReference type="InterPro" id="IPR036658">
    <property type="entry name" value="CPI-17_sf"/>
</dbReference>
<feature type="region of interest" description="Disordered" evidence="1">
    <location>
        <begin position="51"/>
        <end position="116"/>
    </location>
</feature>
<proteinExistence type="predicted"/>
<protein>
    <submittedName>
        <fullName evidence="2">Protein phosphatase 1 regulatory subunit 14B-like</fullName>
    </submittedName>
</protein>
<keyword evidence="3" id="KW-1185">Reference proteome</keyword>
<reference evidence="2 3" key="1">
    <citation type="journal article" date="2017" name="Gigascience">
        <title>Draft genome of the honey bee ectoparasitic mite, Tropilaelaps mercedesae, is shaped by the parasitic life history.</title>
        <authorList>
            <person name="Dong X."/>
            <person name="Armstrong S.D."/>
            <person name="Xia D."/>
            <person name="Makepeace B.L."/>
            <person name="Darby A.C."/>
            <person name="Kadowaki T."/>
        </authorList>
    </citation>
    <scope>NUCLEOTIDE SEQUENCE [LARGE SCALE GENOMIC DNA]</scope>
    <source>
        <strain evidence="2">Wuxi-XJTLU</strain>
    </source>
</reference>
<dbReference type="Gene3D" id="1.10.150.220">
    <property type="entry name" value="CPI-17"/>
    <property type="match status" value="1"/>
</dbReference>
<feature type="compositionally biased region" description="Basic residues" evidence="1">
    <location>
        <begin position="93"/>
        <end position="102"/>
    </location>
</feature>
<dbReference type="SUPFAM" id="SSF81790">
    <property type="entry name" value="Myosin phosphatase inhibitor 17kDa protein, CPI-17"/>
    <property type="match status" value="1"/>
</dbReference>
<dbReference type="InParanoid" id="A0A1V9WZV4"/>
<name>A0A1V9WZV4_9ACAR</name>
<dbReference type="EMBL" id="MNPL01031354">
    <property type="protein sequence ID" value="OQR66707.1"/>
    <property type="molecule type" value="Genomic_DNA"/>
</dbReference>
<evidence type="ECO:0000256" key="1">
    <source>
        <dbReference type="SAM" id="MobiDB-lite"/>
    </source>
</evidence>
<comment type="caution">
    <text evidence="2">The sequence shown here is derived from an EMBL/GenBank/DDBJ whole genome shotgun (WGS) entry which is preliminary data.</text>
</comment>
<dbReference type="Proteomes" id="UP000192247">
    <property type="component" value="Unassembled WGS sequence"/>
</dbReference>
<sequence length="164" mass="18243">MALVKKRLGVETWMFDQLQALYATPMCGGGVTESQPSVADKLRSLMADGSRVDAELSPTQSSASNEPIGDSAGARLRFTKVEANGGGRFSNHRDRRALPRKPPRTERDSENEDNEVDIDLDELLDMENDVVRKEFLLKTLHGAKKSRDIVEDFVEQLIILAKTL</sequence>
<evidence type="ECO:0000313" key="2">
    <source>
        <dbReference type="EMBL" id="OQR66707.1"/>
    </source>
</evidence>
<dbReference type="OrthoDB" id="8193882at2759"/>
<organism evidence="2 3">
    <name type="scientific">Tropilaelaps mercedesae</name>
    <dbReference type="NCBI Taxonomy" id="418985"/>
    <lineage>
        <taxon>Eukaryota</taxon>
        <taxon>Metazoa</taxon>
        <taxon>Ecdysozoa</taxon>
        <taxon>Arthropoda</taxon>
        <taxon>Chelicerata</taxon>
        <taxon>Arachnida</taxon>
        <taxon>Acari</taxon>
        <taxon>Parasitiformes</taxon>
        <taxon>Mesostigmata</taxon>
        <taxon>Gamasina</taxon>
        <taxon>Dermanyssoidea</taxon>
        <taxon>Laelapidae</taxon>
        <taxon>Tropilaelaps</taxon>
    </lineage>
</organism>
<dbReference type="GO" id="GO:0005737">
    <property type="term" value="C:cytoplasm"/>
    <property type="evidence" value="ECO:0007669"/>
    <property type="project" value="InterPro"/>
</dbReference>
<evidence type="ECO:0000313" key="3">
    <source>
        <dbReference type="Proteomes" id="UP000192247"/>
    </source>
</evidence>